<evidence type="ECO:0000313" key="5">
    <source>
        <dbReference type="Proteomes" id="UP000632766"/>
    </source>
</evidence>
<dbReference type="AlphaFoldDB" id="A0A8J7L9R9"/>
<accession>A0A8J7L9R9</accession>
<dbReference type="NCBIfam" id="TIGR00666">
    <property type="entry name" value="PBP4"/>
    <property type="match status" value="1"/>
</dbReference>
<dbReference type="PANTHER" id="PTHR30023">
    <property type="entry name" value="D-ALANYL-D-ALANINE CARBOXYPEPTIDASE"/>
    <property type="match status" value="1"/>
</dbReference>
<dbReference type="RefSeq" id="WP_198125149.1">
    <property type="nucleotide sequence ID" value="NZ_JAECZC010000022.1"/>
</dbReference>
<reference evidence="4 5" key="1">
    <citation type="journal article" date="2021" name="Int. J. Syst. Evol. Microbiol.">
        <title>Amazonocrinis nigriterrae gen. nov., sp. nov., Atlanticothrix silvestris gen. nov., sp. nov. and Dendronalium phyllosphericum gen. nov., sp. nov., nostocacean cyanobacteria from Brazilian environments.</title>
        <authorList>
            <person name="Alvarenga D.O."/>
            <person name="Andreote A.P.D."/>
            <person name="Branco L.H.Z."/>
            <person name="Delbaje E."/>
            <person name="Cruz R.B."/>
            <person name="Varani A.M."/>
            <person name="Fiore M.F."/>
        </authorList>
    </citation>
    <scope>NUCLEOTIDE SEQUENCE [LARGE SCALE GENOMIC DNA]</scope>
    <source>
        <strain evidence="4 5">CENA67</strain>
    </source>
</reference>
<keyword evidence="3" id="KW-0732">Signal</keyword>
<keyword evidence="4" id="KW-0645">Protease</keyword>
<evidence type="ECO:0000256" key="2">
    <source>
        <dbReference type="ARBA" id="ARBA00022801"/>
    </source>
</evidence>
<keyword evidence="4" id="KW-0121">Carboxypeptidase</keyword>
<evidence type="ECO:0000313" key="4">
    <source>
        <dbReference type="EMBL" id="MBH8563266.1"/>
    </source>
</evidence>
<dbReference type="InterPro" id="IPR000667">
    <property type="entry name" value="Peptidase_S13"/>
</dbReference>
<proteinExistence type="inferred from homology"/>
<dbReference type="GO" id="GO:0000270">
    <property type="term" value="P:peptidoglycan metabolic process"/>
    <property type="evidence" value="ECO:0007669"/>
    <property type="project" value="TreeGrafter"/>
</dbReference>
<comment type="caution">
    <text evidence="4">The sequence shown here is derived from an EMBL/GenBank/DDBJ whole genome shotgun (WGS) entry which is preliminary data.</text>
</comment>
<organism evidence="4 5">
    <name type="scientific">Amazonocrinis nigriterrae CENA67</name>
    <dbReference type="NCBI Taxonomy" id="2794033"/>
    <lineage>
        <taxon>Bacteria</taxon>
        <taxon>Bacillati</taxon>
        <taxon>Cyanobacteriota</taxon>
        <taxon>Cyanophyceae</taxon>
        <taxon>Nostocales</taxon>
        <taxon>Nostocaceae</taxon>
        <taxon>Amazonocrinis</taxon>
        <taxon>Amazonocrinis nigriterrae</taxon>
    </lineage>
</organism>
<keyword evidence="5" id="KW-1185">Reference proteome</keyword>
<name>A0A8J7L9R9_9NOST</name>
<comment type="similarity">
    <text evidence="1">Belongs to the peptidase S13 family.</text>
</comment>
<dbReference type="Proteomes" id="UP000632766">
    <property type="component" value="Unassembled WGS sequence"/>
</dbReference>
<evidence type="ECO:0000256" key="1">
    <source>
        <dbReference type="ARBA" id="ARBA00006096"/>
    </source>
</evidence>
<protein>
    <submittedName>
        <fullName evidence="4">D-alanyl-D-alanine carboxypeptidase/D-alanyl-D-alanine-endopeptidase</fullName>
        <ecNumber evidence="4">3.4.16.4</ecNumber>
    </submittedName>
</protein>
<dbReference type="Pfam" id="PF02113">
    <property type="entry name" value="Peptidase_S13"/>
    <property type="match status" value="1"/>
</dbReference>
<dbReference type="SUPFAM" id="SSF56601">
    <property type="entry name" value="beta-lactamase/transpeptidase-like"/>
    <property type="match status" value="1"/>
</dbReference>
<gene>
    <name evidence="4" type="primary">dacB</name>
    <name evidence="4" type="ORF">I8748_13900</name>
</gene>
<feature type="signal peptide" evidence="3">
    <location>
        <begin position="1"/>
        <end position="24"/>
    </location>
</feature>
<dbReference type="EC" id="3.4.16.4" evidence="4"/>
<sequence length="490" mass="53658">MRLKAFSKSLSFLLLLLSSQTAFSNKLAQAQTQVSPTTTTKLICPAQLGTSIDTVINRPIFSRVRWGILVQPLSSGQTLYAREAQKYFTPASNAKLLTTAAALQQLGANFRIRTSIYQDANGILRVVGRGDPSFNDTQLQALAKQLQQKGITQIKRLIADDSYIQGDIINPTWEWEDVQSDYGAPVNSFILNENVFSLKFVPQAVGKISQIMWDDGNEAQRWLTINQSITVAENQPSYINVTRDLTGRVLRIQGQVAANSQPYLVNLPVVDPSNYFLRRFRTALATEKISLGQTLVFTGGTNQQELAAVESPPLSELLMETNQNSNNLYAEALLRALAFQQPRVQNKSTVDIGLEALKASLTKLGVNSANYVLVDGSGLSRRDLVTPEAFVQTLRLMAKTPAASVYRASLPVAGKSGTLISRFRGTPAEGIVQAKTGTLTGVVSLSGYVNAPKYEPLVFSIIVNQSEQPASVIRQAMDEIVVFLAQLQRC</sequence>
<dbReference type="PRINTS" id="PR00922">
    <property type="entry name" value="DADACBPTASE3"/>
</dbReference>
<dbReference type="GO" id="GO:0009002">
    <property type="term" value="F:serine-type D-Ala-D-Ala carboxypeptidase activity"/>
    <property type="evidence" value="ECO:0007669"/>
    <property type="project" value="UniProtKB-EC"/>
</dbReference>
<dbReference type="InterPro" id="IPR012338">
    <property type="entry name" value="Beta-lactam/transpept-like"/>
</dbReference>
<dbReference type="EMBL" id="JAECZC010000022">
    <property type="protein sequence ID" value="MBH8563266.1"/>
    <property type="molecule type" value="Genomic_DNA"/>
</dbReference>
<keyword evidence="2 4" id="KW-0378">Hydrolase</keyword>
<dbReference type="PANTHER" id="PTHR30023:SF0">
    <property type="entry name" value="PENICILLIN-SENSITIVE CARBOXYPEPTIDASE A"/>
    <property type="match status" value="1"/>
</dbReference>
<dbReference type="GO" id="GO:0006508">
    <property type="term" value="P:proteolysis"/>
    <property type="evidence" value="ECO:0007669"/>
    <property type="project" value="InterPro"/>
</dbReference>
<dbReference type="Gene3D" id="3.40.710.10">
    <property type="entry name" value="DD-peptidase/beta-lactamase superfamily"/>
    <property type="match status" value="2"/>
</dbReference>
<evidence type="ECO:0000256" key="3">
    <source>
        <dbReference type="SAM" id="SignalP"/>
    </source>
</evidence>
<feature type="chain" id="PRO_5035190532" evidence="3">
    <location>
        <begin position="25"/>
        <end position="490"/>
    </location>
</feature>